<dbReference type="EMBL" id="ML769490">
    <property type="protein sequence ID" value="KAE9397892.1"/>
    <property type="molecule type" value="Genomic_DNA"/>
</dbReference>
<protein>
    <submittedName>
        <fullName evidence="1">Uncharacterized protein</fullName>
    </submittedName>
</protein>
<keyword evidence="2" id="KW-1185">Reference proteome</keyword>
<organism evidence="1 2">
    <name type="scientific">Gymnopus androsaceus JB14</name>
    <dbReference type="NCBI Taxonomy" id="1447944"/>
    <lineage>
        <taxon>Eukaryota</taxon>
        <taxon>Fungi</taxon>
        <taxon>Dikarya</taxon>
        <taxon>Basidiomycota</taxon>
        <taxon>Agaricomycotina</taxon>
        <taxon>Agaricomycetes</taxon>
        <taxon>Agaricomycetidae</taxon>
        <taxon>Agaricales</taxon>
        <taxon>Marasmiineae</taxon>
        <taxon>Omphalotaceae</taxon>
        <taxon>Gymnopus</taxon>
    </lineage>
</organism>
<dbReference type="Proteomes" id="UP000799118">
    <property type="component" value="Unassembled WGS sequence"/>
</dbReference>
<accession>A0A6A4HGW0</accession>
<gene>
    <name evidence="1" type="ORF">BT96DRAFT_822640</name>
</gene>
<name>A0A6A4HGW0_9AGAR</name>
<dbReference type="OrthoDB" id="2665372at2759"/>
<dbReference type="AlphaFoldDB" id="A0A6A4HGW0"/>
<evidence type="ECO:0000313" key="1">
    <source>
        <dbReference type="EMBL" id="KAE9397892.1"/>
    </source>
</evidence>
<proteinExistence type="predicted"/>
<reference evidence="1" key="1">
    <citation type="journal article" date="2019" name="Environ. Microbiol.">
        <title>Fungal ecological strategies reflected in gene transcription - a case study of two litter decomposers.</title>
        <authorList>
            <person name="Barbi F."/>
            <person name="Kohler A."/>
            <person name="Barry K."/>
            <person name="Baskaran P."/>
            <person name="Daum C."/>
            <person name="Fauchery L."/>
            <person name="Ihrmark K."/>
            <person name="Kuo A."/>
            <person name="LaButti K."/>
            <person name="Lipzen A."/>
            <person name="Morin E."/>
            <person name="Grigoriev I.V."/>
            <person name="Henrissat B."/>
            <person name="Lindahl B."/>
            <person name="Martin F."/>
        </authorList>
    </citation>
    <scope>NUCLEOTIDE SEQUENCE</scope>
    <source>
        <strain evidence="1">JB14</strain>
    </source>
</reference>
<evidence type="ECO:0000313" key="2">
    <source>
        <dbReference type="Proteomes" id="UP000799118"/>
    </source>
</evidence>
<sequence length="97" mass="11271">MRCPRLGIQTFVRALSDMQGIQFKNHILVQFSLAYDIYIQLVEAVRLCVQEKLDRVSLHWQILNNCPACQYEVVGEPVLAIWMMIAVDDNNLLKHLE</sequence>